<reference evidence="1 2" key="2">
    <citation type="submission" date="2020-05" db="EMBL/GenBank/DDBJ databases">
        <title>Draft genome sequence of Desulfovibrio sp. strainFSS-1.</title>
        <authorList>
            <person name="Shimoshige H."/>
            <person name="Kobayashi H."/>
            <person name="Maekawa T."/>
        </authorList>
    </citation>
    <scope>NUCLEOTIDE SEQUENCE [LARGE SCALE GENOMIC DNA]</scope>
    <source>
        <strain evidence="1 2">SIID29052-01</strain>
    </source>
</reference>
<dbReference type="AlphaFoldDB" id="A0A6V8M0D6"/>
<name>A0A6V8M0D6_9BACT</name>
<accession>A0A6V8M0D6</accession>
<gene>
    <name evidence="1" type="ORF">NNJEOMEG_03361</name>
</gene>
<keyword evidence="2" id="KW-1185">Reference proteome</keyword>
<reference evidence="1 2" key="1">
    <citation type="submission" date="2020-04" db="EMBL/GenBank/DDBJ databases">
        <authorList>
            <consortium name="Desulfovibrio sp. FSS-1 genome sequencing consortium"/>
            <person name="Shimoshige H."/>
            <person name="Kobayashi H."/>
            <person name="Maekawa T."/>
        </authorList>
    </citation>
    <scope>NUCLEOTIDE SEQUENCE [LARGE SCALE GENOMIC DNA]</scope>
    <source>
        <strain evidence="1 2">SIID29052-01</strain>
    </source>
</reference>
<sequence>MEHFEREHLPKSLQGSLKRLFTRCPHEFLDFYKEMRAVADEMVARTHRGGSAS</sequence>
<comment type="caution">
    <text evidence="1">The sequence shown here is derived from an EMBL/GenBank/DDBJ whole genome shotgun (WGS) entry which is preliminary data.</text>
</comment>
<dbReference type="EMBL" id="BLTE01000017">
    <property type="protein sequence ID" value="GFK95496.1"/>
    <property type="molecule type" value="Genomic_DNA"/>
</dbReference>
<evidence type="ECO:0000313" key="2">
    <source>
        <dbReference type="Proteomes" id="UP000494245"/>
    </source>
</evidence>
<protein>
    <submittedName>
        <fullName evidence="1">Uncharacterized protein</fullName>
    </submittedName>
</protein>
<organism evidence="1 2">
    <name type="scientific">Fundidesulfovibrio magnetotacticus</name>
    <dbReference type="NCBI Taxonomy" id="2730080"/>
    <lineage>
        <taxon>Bacteria</taxon>
        <taxon>Pseudomonadati</taxon>
        <taxon>Thermodesulfobacteriota</taxon>
        <taxon>Desulfovibrionia</taxon>
        <taxon>Desulfovibrionales</taxon>
        <taxon>Desulfovibrionaceae</taxon>
        <taxon>Fundidesulfovibrio</taxon>
    </lineage>
</organism>
<proteinExistence type="predicted"/>
<dbReference type="Proteomes" id="UP000494245">
    <property type="component" value="Unassembled WGS sequence"/>
</dbReference>
<evidence type="ECO:0000313" key="1">
    <source>
        <dbReference type="EMBL" id="GFK95496.1"/>
    </source>
</evidence>